<dbReference type="PANTHER" id="PTHR12242">
    <property type="entry name" value="OS02G0130600 PROTEIN-RELATED"/>
    <property type="match status" value="1"/>
</dbReference>
<keyword evidence="2" id="KW-0812">Transmembrane</keyword>
<gene>
    <name evidence="3" type="ORF">CCMP2556_LOCUS4156</name>
</gene>
<dbReference type="Proteomes" id="UP001642484">
    <property type="component" value="Unassembled WGS sequence"/>
</dbReference>
<accession>A0ABP0HZR2</accession>
<evidence type="ECO:0000256" key="2">
    <source>
        <dbReference type="SAM" id="Phobius"/>
    </source>
</evidence>
<evidence type="ECO:0000256" key="1">
    <source>
        <dbReference type="SAM" id="MobiDB-lite"/>
    </source>
</evidence>
<evidence type="ECO:0000313" key="4">
    <source>
        <dbReference type="Proteomes" id="UP001642484"/>
    </source>
</evidence>
<feature type="transmembrane region" description="Helical" evidence="2">
    <location>
        <begin position="400"/>
        <end position="422"/>
    </location>
</feature>
<dbReference type="EMBL" id="CAXAMN010001681">
    <property type="protein sequence ID" value="CAK8995741.1"/>
    <property type="molecule type" value="Genomic_DNA"/>
</dbReference>
<keyword evidence="2" id="KW-0472">Membrane</keyword>
<proteinExistence type="predicted"/>
<feature type="transmembrane region" description="Helical" evidence="2">
    <location>
        <begin position="428"/>
        <end position="446"/>
    </location>
</feature>
<feature type="region of interest" description="Disordered" evidence="1">
    <location>
        <begin position="295"/>
        <end position="353"/>
    </location>
</feature>
<sequence>MEPAEAASECADSEEIRLFHASAGNGQWPEVFGCSWLLPDWALLFARSSVAVFLSITLVLDGLTTKDGWRFFIYLTRWSFILETLYFCVAVYVTFKARTLKRLSSEALTPAQEQSRLPKSVRLMSLLWTLTFPISVLVCLAFWTLINPVWDQKMRPGFVLLTEHFVNMWIFIFEFLINRNTFYLKHGVIIYAYALLYSLWSVIHFLAKVGVSPDMACHDYPLDECPIYPVLDWHHPARTVVVVLGVCLMTVLLQLVLWKCTRLRDRRFKESGFAFGTPYNHLRYRYPETWRRLSRSTSERRRTATPSLASRPGIRAAREHLDGAPEAPNRLVGRRPPAARSRPDRSCEVGPHHQAKRHSTLAKNIGVSDIAEGRKNRAEENASYVELPSLENLDAFARRVYCCLPFLLVTIVPFFAAFYALIPEASTVPWWVFLVGAGGWWLALLLRFPVILGSKAALKNNSNAQSLLQTITVLISGPAEEAIRIAFIFAFGWSLKVPHIFALGLGWTSLELLFTLVQCLATIQLLRGVQQGDAKAVEAFQVLAAQTGRSDPLSVDPFWGVLERCSAHLIHIAMSLYGAVSPWIFLATAPAHSLLNWGTVSLMPRMGAMAVELLLFTVAAASLCGALAIWDLLPP</sequence>
<feature type="compositionally biased region" description="Basic and acidic residues" evidence="1">
    <location>
        <begin position="341"/>
        <end position="351"/>
    </location>
</feature>
<feature type="transmembrane region" description="Helical" evidence="2">
    <location>
        <begin position="188"/>
        <end position="207"/>
    </location>
</feature>
<keyword evidence="2" id="KW-1133">Transmembrane helix</keyword>
<name>A0ABP0HZR2_9DINO</name>
<feature type="transmembrane region" description="Helical" evidence="2">
    <location>
        <begin position="609"/>
        <end position="633"/>
    </location>
</feature>
<keyword evidence="4" id="KW-1185">Reference proteome</keyword>
<comment type="caution">
    <text evidence="3">The sequence shown here is derived from an EMBL/GenBank/DDBJ whole genome shotgun (WGS) entry which is preliminary data.</text>
</comment>
<reference evidence="3 4" key="1">
    <citation type="submission" date="2024-02" db="EMBL/GenBank/DDBJ databases">
        <authorList>
            <person name="Chen Y."/>
            <person name="Shah S."/>
            <person name="Dougan E. K."/>
            <person name="Thang M."/>
            <person name="Chan C."/>
        </authorList>
    </citation>
    <scope>NUCLEOTIDE SEQUENCE [LARGE SCALE GENOMIC DNA]</scope>
</reference>
<feature type="transmembrane region" description="Helical" evidence="2">
    <location>
        <begin position="569"/>
        <end position="589"/>
    </location>
</feature>
<feature type="transmembrane region" description="Helical" evidence="2">
    <location>
        <begin position="41"/>
        <end position="60"/>
    </location>
</feature>
<dbReference type="InterPro" id="IPR049352">
    <property type="entry name" value="Rost"/>
</dbReference>
<organism evidence="3 4">
    <name type="scientific">Durusdinium trenchii</name>
    <dbReference type="NCBI Taxonomy" id="1381693"/>
    <lineage>
        <taxon>Eukaryota</taxon>
        <taxon>Sar</taxon>
        <taxon>Alveolata</taxon>
        <taxon>Dinophyceae</taxon>
        <taxon>Suessiales</taxon>
        <taxon>Symbiodiniaceae</taxon>
        <taxon>Durusdinium</taxon>
    </lineage>
</organism>
<evidence type="ECO:0000313" key="3">
    <source>
        <dbReference type="EMBL" id="CAK8995741.1"/>
    </source>
</evidence>
<feature type="transmembrane region" description="Helical" evidence="2">
    <location>
        <begin position="126"/>
        <end position="146"/>
    </location>
</feature>
<feature type="transmembrane region" description="Helical" evidence="2">
    <location>
        <begin position="158"/>
        <end position="176"/>
    </location>
</feature>
<feature type="transmembrane region" description="Helical" evidence="2">
    <location>
        <begin position="239"/>
        <end position="258"/>
    </location>
</feature>
<feature type="transmembrane region" description="Helical" evidence="2">
    <location>
        <begin position="72"/>
        <end position="95"/>
    </location>
</feature>
<dbReference type="Pfam" id="PF21534">
    <property type="entry name" value="Rost"/>
    <property type="match status" value="1"/>
</dbReference>
<protein>
    <submittedName>
        <fullName evidence="3">Uncharacterized protein</fullName>
    </submittedName>
</protein>